<feature type="transmembrane region" description="Helical" evidence="1">
    <location>
        <begin position="117"/>
        <end position="139"/>
    </location>
</feature>
<dbReference type="RefSeq" id="WP_207110630.1">
    <property type="nucleotide sequence ID" value="NZ_JAFLVR010000078.1"/>
</dbReference>
<reference evidence="3 4" key="1">
    <citation type="submission" date="2021-03" db="EMBL/GenBank/DDBJ databases">
        <title>Enterococcal diversity collection.</title>
        <authorList>
            <person name="Gilmore M.S."/>
            <person name="Schwartzman J."/>
            <person name="Van Tyne D."/>
            <person name="Martin M."/>
            <person name="Earl A.M."/>
            <person name="Manson A.L."/>
            <person name="Straub T."/>
            <person name="Salamzade R."/>
            <person name="Saavedra J."/>
            <person name="Lebreton F."/>
            <person name="Prichula J."/>
            <person name="Schaufler K."/>
            <person name="Gaca A."/>
            <person name="Sgardioli B."/>
            <person name="Wagenaar J."/>
            <person name="Strong T."/>
        </authorList>
    </citation>
    <scope>NUCLEOTIDE SEQUENCE [LARGE SCALE GENOMIC DNA]</scope>
    <source>
        <strain evidence="3 4">MJM16</strain>
    </source>
</reference>
<gene>
    <name evidence="3" type="ORF">JZO85_21790</name>
</gene>
<keyword evidence="4" id="KW-1185">Reference proteome</keyword>
<sequence length="144" mass="16432">MRDRLFLKANGIILILFIFISIFFIFSIKNHSYLGIRVKKNGDEWVIKKVQPGGTASTMNLKNGDKIITIDNRKPEDNSTVEKWLIVESVSEMEIVRNGKNHRITFCNEQNILSKQLLFTGIGLICLSILFLLPTFSGISTTWI</sequence>
<feature type="domain" description="PDZ" evidence="2">
    <location>
        <begin position="21"/>
        <end position="97"/>
    </location>
</feature>
<feature type="transmembrane region" description="Helical" evidence="1">
    <location>
        <begin position="6"/>
        <end position="28"/>
    </location>
</feature>
<dbReference type="EMBL" id="JAFLVR010000078">
    <property type="protein sequence ID" value="MBO0454904.1"/>
    <property type="molecule type" value="Genomic_DNA"/>
</dbReference>
<comment type="caution">
    <text evidence="3">The sequence shown here is derived from an EMBL/GenBank/DDBJ whole genome shotgun (WGS) entry which is preliminary data.</text>
</comment>
<dbReference type="Pfam" id="PF00595">
    <property type="entry name" value="PDZ"/>
    <property type="match status" value="1"/>
</dbReference>
<dbReference type="Gene3D" id="2.30.42.10">
    <property type="match status" value="1"/>
</dbReference>
<keyword evidence="1" id="KW-0472">Membrane</keyword>
<evidence type="ECO:0000256" key="1">
    <source>
        <dbReference type="SAM" id="Phobius"/>
    </source>
</evidence>
<evidence type="ECO:0000313" key="3">
    <source>
        <dbReference type="EMBL" id="MBO0454904.1"/>
    </source>
</evidence>
<evidence type="ECO:0000259" key="2">
    <source>
        <dbReference type="PROSITE" id="PS50106"/>
    </source>
</evidence>
<dbReference type="InterPro" id="IPR036034">
    <property type="entry name" value="PDZ_sf"/>
</dbReference>
<keyword evidence="1" id="KW-1133">Transmembrane helix</keyword>
<dbReference type="InterPro" id="IPR001478">
    <property type="entry name" value="PDZ"/>
</dbReference>
<evidence type="ECO:0000313" key="4">
    <source>
        <dbReference type="Proteomes" id="UP000664495"/>
    </source>
</evidence>
<protein>
    <submittedName>
        <fullName evidence="3">PDZ domain-containing protein</fullName>
    </submittedName>
</protein>
<dbReference type="PROSITE" id="PS50106">
    <property type="entry name" value="PDZ"/>
    <property type="match status" value="1"/>
</dbReference>
<dbReference type="SUPFAM" id="SSF50156">
    <property type="entry name" value="PDZ domain-like"/>
    <property type="match status" value="1"/>
</dbReference>
<dbReference type="Proteomes" id="UP000664495">
    <property type="component" value="Unassembled WGS sequence"/>
</dbReference>
<name>A0ABS3HPP0_9ENTE</name>
<accession>A0ABS3HPP0</accession>
<keyword evidence="1" id="KW-0812">Transmembrane</keyword>
<organism evidence="3 4">
    <name type="scientific">Candidatus Enterococcus murrayae</name>
    <dbReference type="NCBI Taxonomy" id="2815321"/>
    <lineage>
        <taxon>Bacteria</taxon>
        <taxon>Bacillati</taxon>
        <taxon>Bacillota</taxon>
        <taxon>Bacilli</taxon>
        <taxon>Lactobacillales</taxon>
        <taxon>Enterococcaceae</taxon>
        <taxon>Enterococcus</taxon>
    </lineage>
</organism>
<proteinExistence type="predicted"/>